<dbReference type="RefSeq" id="WP_341441310.1">
    <property type="nucleotide sequence ID" value="NZ_JBBPCN010000001.1"/>
</dbReference>
<comment type="caution">
    <text evidence="1">The sequence shown here is derived from an EMBL/GenBank/DDBJ whole genome shotgun (WGS) entry which is preliminary data.</text>
</comment>
<protein>
    <submittedName>
        <fullName evidence="1">Uncharacterized protein</fullName>
    </submittedName>
</protein>
<keyword evidence="2" id="KW-1185">Reference proteome</keyword>
<sequence>MHRGHPSTSNYTVYPLIFNVAARRFVPEPMSFCAVSSAQLVDESYLGVAVG</sequence>
<reference evidence="1 2" key="1">
    <citation type="submission" date="2024-03" db="EMBL/GenBank/DDBJ databases">
        <title>Rhodococcus navarretei sp. nov. and Pseudarthrobacter quantumdoti sp. nov., two new species with the ability to biosynthesize Quantum Dots isolated from soil samples at Union Glacier, Antarctica.</title>
        <authorList>
            <person name="Vargas M."/>
        </authorList>
    </citation>
    <scope>NUCLEOTIDE SEQUENCE [LARGE SCALE GENOMIC DNA]</scope>
    <source>
        <strain evidence="1 2">EXRC-4A-4</strain>
    </source>
</reference>
<accession>A0ABU9CW01</accession>
<dbReference type="EMBL" id="JBBPCN010000001">
    <property type="protein sequence ID" value="MEK8071545.1"/>
    <property type="molecule type" value="Genomic_DNA"/>
</dbReference>
<dbReference type="Proteomes" id="UP001456513">
    <property type="component" value="Unassembled WGS sequence"/>
</dbReference>
<evidence type="ECO:0000313" key="2">
    <source>
        <dbReference type="Proteomes" id="UP001456513"/>
    </source>
</evidence>
<evidence type="ECO:0000313" key="1">
    <source>
        <dbReference type="EMBL" id="MEK8071545.1"/>
    </source>
</evidence>
<proteinExistence type="predicted"/>
<name>A0ABU9CW01_9NOCA</name>
<gene>
    <name evidence="1" type="ORF">AABD04_11945</name>
</gene>
<organism evidence="1 2">
    <name type="scientific">Rhodococcus navarretei</name>
    <dbReference type="NCBI Taxonomy" id="3128981"/>
    <lineage>
        <taxon>Bacteria</taxon>
        <taxon>Bacillati</taxon>
        <taxon>Actinomycetota</taxon>
        <taxon>Actinomycetes</taxon>
        <taxon>Mycobacteriales</taxon>
        <taxon>Nocardiaceae</taxon>
        <taxon>Rhodococcus</taxon>
    </lineage>
</organism>